<dbReference type="EMBL" id="MN739312">
    <property type="protein sequence ID" value="QHS98144.1"/>
    <property type="molecule type" value="Genomic_DNA"/>
</dbReference>
<reference evidence="2" key="1">
    <citation type="journal article" date="2020" name="Nature">
        <title>Giant virus diversity and host interactions through global metagenomics.</title>
        <authorList>
            <person name="Schulz F."/>
            <person name="Roux S."/>
            <person name="Paez-Espino D."/>
            <person name="Jungbluth S."/>
            <person name="Walsh D.A."/>
            <person name="Denef V.J."/>
            <person name="McMahon K.D."/>
            <person name="Konstantinidis K.T."/>
            <person name="Eloe-Fadrosh E.A."/>
            <person name="Kyrpides N.C."/>
            <person name="Woyke T."/>
        </authorList>
    </citation>
    <scope>NUCLEOTIDE SEQUENCE</scope>
    <source>
        <strain evidence="2">GVMAG-M-3300020182-84</strain>
    </source>
</reference>
<keyword evidence="1" id="KW-0812">Transmembrane</keyword>
<protein>
    <submittedName>
        <fullName evidence="2">Uncharacterized protein</fullName>
    </submittedName>
</protein>
<dbReference type="AlphaFoldDB" id="A0A6C0C2X4"/>
<feature type="transmembrane region" description="Helical" evidence="1">
    <location>
        <begin position="7"/>
        <end position="25"/>
    </location>
</feature>
<keyword evidence="1" id="KW-0472">Membrane</keyword>
<keyword evidence="1" id="KW-1133">Transmembrane helix</keyword>
<evidence type="ECO:0000256" key="1">
    <source>
        <dbReference type="SAM" id="Phobius"/>
    </source>
</evidence>
<proteinExistence type="predicted"/>
<name>A0A6C0C2X4_9ZZZZ</name>
<sequence>MNKFILELDFIIYLFLISVFLFIFINNCSTLENYNNFSQPNKDDEILKEINSLKTEIHNVKKDVESSTSKTLNKSRQVFCTTNYDDSKDPKTNRQKMLNKTCQQYAKHYKWDKKLLQTSS</sequence>
<accession>A0A6C0C2X4</accession>
<evidence type="ECO:0000313" key="2">
    <source>
        <dbReference type="EMBL" id="QHS98144.1"/>
    </source>
</evidence>
<organism evidence="2">
    <name type="scientific">viral metagenome</name>
    <dbReference type="NCBI Taxonomy" id="1070528"/>
    <lineage>
        <taxon>unclassified sequences</taxon>
        <taxon>metagenomes</taxon>
        <taxon>organismal metagenomes</taxon>
    </lineage>
</organism>